<reference evidence="1" key="1">
    <citation type="journal article" date="2014" name="Front. Microbiol.">
        <title>High frequency of phylogenetically diverse reductive dehalogenase-homologous genes in deep subseafloor sedimentary metagenomes.</title>
        <authorList>
            <person name="Kawai M."/>
            <person name="Futagami T."/>
            <person name="Toyoda A."/>
            <person name="Takaki Y."/>
            <person name="Nishi S."/>
            <person name="Hori S."/>
            <person name="Arai W."/>
            <person name="Tsubouchi T."/>
            <person name="Morono Y."/>
            <person name="Uchiyama I."/>
            <person name="Ito T."/>
            <person name="Fujiyama A."/>
            <person name="Inagaki F."/>
            <person name="Takami H."/>
        </authorList>
    </citation>
    <scope>NUCLEOTIDE SEQUENCE</scope>
    <source>
        <strain evidence="1">Expedition CK06-06</strain>
    </source>
</reference>
<evidence type="ECO:0000313" key="1">
    <source>
        <dbReference type="EMBL" id="GAG90678.1"/>
    </source>
</evidence>
<sequence length="234" mass="26522">MFKNTVNKILIEFGTVVAPTVQRAMQEITDEISRNKTEIIDYMKDVGKGIEDLYQIIKRLNSMQKSLPGGALEYGIIGVLLFGGKFKAATIVFSITAINEALKSFDMNIGSLIKKGRQWDAAFENIWDVLSGKKHWHTGDLILSDADQKKFAEFMKTLVFSADAAINAWVKVPVVFKETKDAVEQLNNEEARGLQITEAMEAAYQDRLDALREWVDEKIDLEETWLRSNQQPLM</sequence>
<organism evidence="1">
    <name type="scientific">marine sediment metagenome</name>
    <dbReference type="NCBI Taxonomy" id="412755"/>
    <lineage>
        <taxon>unclassified sequences</taxon>
        <taxon>metagenomes</taxon>
        <taxon>ecological metagenomes</taxon>
    </lineage>
</organism>
<protein>
    <recommendedName>
        <fullName evidence="2">Dynamin-like helical domain-containing protein</fullName>
    </recommendedName>
</protein>
<gene>
    <name evidence="1" type="ORF">S01H4_46265</name>
</gene>
<dbReference type="AlphaFoldDB" id="X1C2M5"/>
<proteinExistence type="predicted"/>
<name>X1C2M5_9ZZZZ</name>
<evidence type="ECO:0008006" key="2">
    <source>
        <dbReference type="Google" id="ProtNLM"/>
    </source>
</evidence>
<dbReference type="EMBL" id="BART01025835">
    <property type="protein sequence ID" value="GAG90678.1"/>
    <property type="molecule type" value="Genomic_DNA"/>
</dbReference>
<comment type="caution">
    <text evidence="1">The sequence shown here is derived from an EMBL/GenBank/DDBJ whole genome shotgun (WGS) entry which is preliminary data.</text>
</comment>
<accession>X1C2M5</accession>